<dbReference type="VEuPathDB" id="FungiDB:P170DRAFT_419194"/>
<reference evidence="1 2" key="1">
    <citation type="submission" date="2016-12" db="EMBL/GenBank/DDBJ databases">
        <title>The genomes of Aspergillus section Nigri reveals drivers in fungal speciation.</title>
        <authorList>
            <consortium name="DOE Joint Genome Institute"/>
            <person name="Vesth T.C."/>
            <person name="Nybo J."/>
            <person name="Theobald S."/>
            <person name="Brandl J."/>
            <person name="Frisvad J.C."/>
            <person name="Nielsen K.F."/>
            <person name="Lyhne E.K."/>
            <person name="Kogle M.E."/>
            <person name="Kuo A."/>
            <person name="Riley R."/>
            <person name="Clum A."/>
            <person name="Nolan M."/>
            <person name="Lipzen A."/>
            <person name="Salamov A."/>
            <person name="Henrissat B."/>
            <person name="Wiebenga A."/>
            <person name="De Vries R.P."/>
            <person name="Grigoriev I.V."/>
            <person name="Mortensen U.H."/>
            <person name="Andersen M.R."/>
            <person name="Baker S.E."/>
        </authorList>
    </citation>
    <scope>NUCLEOTIDE SEQUENCE [LARGE SCALE GENOMIC DNA]</scope>
    <source>
        <strain evidence="1 2">IBT 23096</strain>
    </source>
</reference>
<evidence type="ECO:0000313" key="2">
    <source>
        <dbReference type="Proteomes" id="UP000234275"/>
    </source>
</evidence>
<dbReference type="Proteomes" id="UP000234275">
    <property type="component" value="Unassembled WGS sequence"/>
</dbReference>
<comment type="caution">
    <text evidence="1">The sequence shown here is derived from an EMBL/GenBank/DDBJ whole genome shotgun (WGS) entry which is preliminary data.</text>
</comment>
<dbReference type="OrthoDB" id="5412996at2759"/>
<protein>
    <submittedName>
        <fullName evidence="1">Uncharacterized protein</fullName>
    </submittedName>
</protein>
<evidence type="ECO:0000313" key="1">
    <source>
        <dbReference type="EMBL" id="PLB43302.1"/>
    </source>
</evidence>
<gene>
    <name evidence="1" type="ORF">P170DRAFT_419194</name>
</gene>
<name>A0A2I2FRP3_9EURO</name>
<dbReference type="Gene3D" id="3.30.200.20">
    <property type="entry name" value="Phosphorylase Kinase, domain 1"/>
    <property type="match status" value="1"/>
</dbReference>
<accession>A0A2I2FRP3</accession>
<sequence>MHRMCFDDASWEKSEEVSDSFAIQFLSPDVLRPVGGFLVRHHSPDDPEQFSILQKGAFNISLQMEYENGSSAVMRFPLPGAAMFPEEKVKNEVAVMRYIQDRTSIPVPFVLHWGAKTESPLELGPFVLMEYIEHDTNMYDALNIPGCPRAERGILDPDISEEKLETLYGEVANILLQFSTLSLPRIASLDQIDDFTWEVTRRPLSMSMNELIRLGSLPQSKLPCTTFDTASSYFEALAELHISHLANQRNDAIDSADDCRRKFIARRLFLKLAREGRLTGKQSRFENGPFKLWCDDFRPANILLNQDLKIAGVVGWEYTYAAPVEFSHAPPWWLLIEKPEYWPSGLEGWCTEYERRLGTFLRAMIVQEDKAIKQGQLAEEQRLSGPMRDSWESGDFWIVYAARNNFAFDAIFWEKIDGRFFGSSSCSVEDVWRERLYLLTGGEKEEMEELVALKVGEMGSRVLAWDPDEYTLSYIEKAKTDTLKEEDRVDDCTGQGGSENQL</sequence>
<dbReference type="PANTHER" id="PTHR21310">
    <property type="entry name" value="AMINOGLYCOSIDE PHOSPHOTRANSFERASE-RELATED-RELATED"/>
    <property type="match status" value="1"/>
</dbReference>
<dbReference type="InterPro" id="IPR051678">
    <property type="entry name" value="AGP_Transferase"/>
</dbReference>
<dbReference type="AlphaFoldDB" id="A0A2I2FRP3"/>
<dbReference type="GeneID" id="36554968"/>
<dbReference type="InterPro" id="IPR011009">
    <property type="entry name" value="Kinase-like_dom_sf"/>
</dbReference>
<dbReference type="STRING" id="1392250.A0A2I2FRP3"/>
<dbReference type="PANTHER" id="PTHR21310:SF37">
    <property type="entry name" value="AMINOGLYCOSIDE PHOSPHOTRANSFERASE DOMAIN-CONTAINING PROTEIN"/>
    <property type="match status" value="1"/>
</dbReference>
<dbReference type="EMBL" id="MSFO01000011">
    <property type="protein sequence ID" value="PLB43302.1"/>
    <property type="molecule type" value="Genomic_DNA"/>
</dbReference>
<proteinExistence type="predicted"/>
<keyword evidence="2" id="KW-1185">Reference proteome</keyword>
<dbReference type="RefSeq" id="XP_024698604.1">
    <property type="nucleotide sequence ID" value="XM_024847269.1"/>
</dbReference>
<dbReference type="SUPFAM" id="SSF56112">
    <property type="entry name" value="Protein kinase-like (PK-like)"/>
    <property type="match status" value="1"/>
</dbReference>
<organism evidence="1 2">
    <name type="scientific">Aspergillus steynii IBT 23096</name>
    <dbReference type="NCBI Taxonomy" id="1392250"/>
    <lineage>
        <taxon>Eukaryota</taxon>
        <taxon>Fungi</taxon>
        <taxon>Dikarya</taxon>
        <taxon>Ascomycota</taxon>
        <taxon>Pezizomycotina</taxon>
        <taxon>Eurotiomycetes</taxon>
        <taxon>Eurotiomycetidae</taxon>
        <taxon>Eurotiales</taxon>
        <taxon>Aspergillaceae</taxon>
        <taxon>Aspergillus</taxon>
        <taxon>Aspergillus subgen. Circumdati</taxon>
    </lineage>
</organism>